<dbReference type="PANTHER" id="PTHR38591">
    <property type="entry name" value="HYDROLASE"/>
    <property type="match status" value="1"/>
</dbReference>
<dbReference type="Proteomes" id="UP000000753">
    <property type="component" value="Chromosome"/>
</dbReference>
<gene>
    <name evidence="3" type="ordered locus">swp_4455</name>
</gene>
<keyword evidence="1" id="KW-0732">Signal</keyword>
<dbReference type="EMBL" id="CP000472">
    <property type="protein sequence ID" value="ACJ31098.1"/>
    <property type="molecule type" value="Genomic_DNA"/>
</dbReference>
<feature type="chain" id="PRO_5002870246" evidence="1">
    <location>
        <begin position="23"/>
        <end position="368"/>
    </location>
</feature>
<dbReference type="PANTHER" id="PTHR38591:SF1">
    <property type="entry name" value="BLL1000 PROTEIN"/>
    <property type="match status" value="1"/>
</dbReference>
<dbReference type="InterPro" id="IPR023374">
    <property type="entry name" value="AttH-like_dom_sf"/>
</dbReference>
<evidence type="ECO:0000256" key="1">
    <source>
        <dbReference type="SAM" id="SignalP"/>
    </source>
</evidence>
<keyword evidence="3" id="KW-0378">Hydrolase</keyword>
<name>B8CTI9_SHEPW</name>
<reference evidence="3 4" key="1">
    <citation type="journal article" date="2008" name="PLoS ONE">
        <title>Environmental adaptation: genomic analysis of the piezotolerant and psychrotolerant deep-sea iron reducing bacterium Shewanella piezotolerans WP3.</title>
        <authorList>
            <person name="Wang F."/>
            <person name="Wang J."/>
            <person name="Jian H."/>
            <person name="Zhang B."/>
            <person name="Li S."/>
            <person name="Wang F."/>
            <person name="Zeng X."/>
            <person name="Gao L."/>
            <person name="Bartlett D.H."/>
            <person name="Yu J."/>
            <person name="Hu S."/>
            <person name="Xiao X."/>
        </authorList>
    </citation>
    <scope>NUCLEOTIDE SEQUENCE [LARGE SCALE GENOMIC DNA]</scope>
    <source>
        <strain evidence="4">WP3 / JCM 13877</strain>
    </source>
</reference>
<dbReference type="SUPFAM" id="SSF159245">
    <property type="entry name" value="AttH-like"/>
    <property type="match status" value="1"/>
</dbReference>
<accession>B8CTI9</accession>
<sequence length="368" mass="41649">MNKAIVAILLALWVTACSPAQQTTTGMGELLDGDTQGYSPVEPDVILRFPDDHMAHDDFRQEWWYLTANLETESKQKIGLQWTQFRIALAPPSEQNNKQDTAINSLSWQTQQLYMSHTALTSTSNHLAEEKWSRGHQNIAGTQAQPISIRQDNWQWLSQSKQLFPATLSVSGQDFSYQLQLDSTAPFQLQGDNGYSKKNASGSVASYYYSQPFINVSGSVIIDGKQQKVRGQAWLDREWSSQFLSKTQQGWDWFAIRLDNDTALMVFQLRGDSKKQSSFYSARVMYRDGRGRNIASEQIGMTATAWQQTQSGRYPIKWRIQIPSENIDISTTALNNDSSMPLSIPYWEGPIIIEGSHNGEGYMELTGY</sequence>
<proteinExistence type="predicted"/>
<dbReference type="RefSeq" id="WP_020914433.1">
    <property type="nucleotide sequence ID" value="NC_011566.1"/>
</dbReference>
<keyword evidence="4" id="KW-1185">Reference proteome</keyword>
<organism evidence="3 4">
    <name type="scientific">Shewanella piezotolerans (strain WP3 / JCM 13877)</name>
    <dbReference type="NCBI Taxonomy" id="225849"/>
    <lineage>
        <taxon>Bacteria</taxon>
        <taxon>Pseudomonadati</taxon>
        <taxon>Pseudomonadota</taxon>
        <taxon>Gammaproteobacteria</taxon>
        <taxon>Alteromonadales</taxon>
        <taxon>Shewanellaceae</taxon>
        <taxon>Shewanella</taxon>
    </lineage>
</organism>
<dbReference type="KEGG" id="swp:swp_4455"/>
<protein>
    <submittedName>
        <fullName evidence="3">Secreted hydrolase, putative</fullName>
    </submittedName>
</protein>
<dbReference type="InterPro" id="IPR010791">
    <property type="entry name" value="AttH_dom"/>
</dbReference>
<feature type="signal peptide" evidence="1">
    <location>
        <begin position="1"/>
        <end position="22"/>
    </location>
</feature>
<dbReference type="Pfam" id="PF17186">
    <property type="entry name" value="Lipocalin_9"/>
    <property type="match status" value="1"/>
</dbReference>
<dbReference type="PROSITE" id="PS51257">
    <property type="entry name" value="PROKAR_LIPOPROTEIN"/>
    <property type="match status" value="1"/>
</dbReference>
<dbReference type="GO" id="GO:0016787">
    <property type="term" value="F:hydrolase activity"/>
    <property type="evidence" value="ECO:0007669"/>
    <property type="project" value="UniProtKB-KW"/>
</dbReference>
<dbReference type="eggNOG" id="COG5621">
    <property type="taxonomic scope" value="Bacteria"/>
</dbReference>
<dbReference type="AlphaFoldDB" id="B8CTI9"/>
<evidence type="ECO:0000313" key="3">
    <source>
        <dbReference type="EMBL" id="ACJ31098.1"/>
    </source>
</evidence>
<feature type="domain" description="AttH" evidence="2">
    <location>
        <begin position="62"/>
        <end position="241"/>
    </location>
</feature>
<dbReference type="STRING" id="225849.swp_4455"/>
<dbReference type="OrthoDB" id="9770826at2"/>
<evidence type="ECO:0000313" key="4">
    <source>
        <dbReference type="Proteomes" id="UP000000753"/>
    </source>
</evidence>
<evidence type="ECO:0000259" key="2">
    <source>
        <dbReference type="Pfam" id="PF07143"/>
    </source>
</evidence>
<dbReference type="Gene3D" id="2.40.370.10">
    <property type="entry name" value="AttH-like domain"/>
    <property type="match status" value="2"/>
</dbReference>
<dbReference type="HOGENOM" id="CLU_040626_0_0_6"/>
<dbReference type="Pfam" id="PF07143">
    <property type="entry name" value="CrtC"/>
    <property type="match status" value="1"/>
</dbReference>